<organism evidence="2 3">
    <name type="scientific">Paractinoplanes atraurantiacus</name>
    <dbReference type="NCBI Taxonomy" id="1036182"/>
    <lineage>
        <taxon>Bacteria</taxon>
        <taxon>Bacillati</taxon>
        <taxon>Actinomycetota</taxon>
        <taxon>Actinomycetes</taxon>
        <taxon>Micromonosporales</taxon>
        <taxon>Micromonosporaceae</taxon>
        <taxon>Paractinoplanes</taxon>
    </lineage>
</organism>
<proteinExistence type="predicted"/>
<dbReference type="EMBL" id="OBDY01000015">
    <property type="protein sequence ID" value="SNY54825.1"/>
    <property type="molecule type" value="Genomic_DNA"/>
</dbReference>
<accession>A0A285J3C4</accession>
<dbReference type="Proteomes" id="UP000219612">
    <property type="component" value="Unassembled WGS sequence"/>
</dbReference>
<dbReference type="AlphaFoldDB" id="A0A285J3C4"/>
<evidence type="ECO:0000313" key="3">
    <source>
        <dbReference type="Proteomes" id="UP000219612"/>
    </source>
</evidence>
<sequence>MLRAPSPRIPSPRLAETTVREPESGWWSALPESEPPLAWVGSVTIAVVGEAETRWGTGAVVARLAELAATDELVIVYGAQHWPGPGARSVVAGLRGHLPRHDVVAVPAPGYRGSAALAPLVEGGSLPVVTVPDPFVHDVTAELASGLGADRVVRFRRTVEGVEMHQVWSRAAFSLS</sequence>
<evidence type="ECO:0000256" key="1">
    <source>
        <dbReference type="SAM" id="MobiDB-lite"/>
    </source>
</evidence>
<keyword evidence="3" id="KW-1185">Reference proteome</keyword>
<reference evidence="3" key="1">
    <citation type="submission" date="2017-09" db="EMBL/GenBank/DDBJ databases">
        <authorList>
            <person name="Varghese N."/>
            <person name="Submissions S."/>
        </authorList>
    </citation>
    <scope>NUCLEOTIDE SEQUENCE [LARGE SCALE GENOMIC DNA]</scope>
    <source>
        <strain evidence="3">CGMCC 4.6857</strain>
    </source>
</reference>
<protein>
    <submittedName>
        <fullName evidence="2">Uncharacterized protein</fullName>
    </submittedName>
</protein>
<evidence type="ECO:0000313" key="2">
    <source>
        <dbReference type="EMBL" id="SNY54825.1"/>
    </source>
</evidence>
<gene>
    <name evidence="2" type="ORF">SAMN05421748_115167</name>
</gene>
<feature type="region of interest" description="Disordered" evidence="1">
    <location>
        <begin position="1"/>
        <end position="27"/>
    </location>
</feature>
<name>A0A285J3C4_9ACTN</name>